<accession>A0ACB8B3K3</accession>
<proteinExistence type="predicted"/>
<keyword evidence="2" id="KW-1185">Reference proteome</keyword>
<evidence type="ECO:0000313" key="2">
    <source>
        <dbReference type="Proteomes" id="UP000790709"/>
    </source>
</evidence>
<name>A0ACB8B3K3_9AGAM</name>
<comment type="caution">
    <text evidence="1">The sequence shown here is derived from an EMBL/GenBank/DDBJ whole genome shotgun (WGS) entry which is preliminary data.</text>
</comment>
<organism evidence="1 2">
    <name type="scientific">Leucogyrophana mollusca</name>
    <dbReference type="NCBI Taxonomy" id="85980"/>
    <lineage>
        <taxon>Eukaryota</taxon>
        <taxon>Fungi</taxon>
        <taxon>Dikarya</taxon>
        <taxon>Basidiomycota</taxon>
        <taxon>Agaricomycotina</taxon>
        <taxon>Agaricomycetes</taxon>
        <taxon>Agaricomycetidae</taxon>
        <taxon>Boletales</taxon>
        <taxon>Boletales incertae sedis</taxon>
        <taxon>Leucogyrophana</taxon>
    </lineage>
</organism>
<evidence type="ECO:0000313" key="1">
    <source>
        <dbReference type="EMBL" id="KAH7919307.1"/>
    </source>
</evidence>
<sequence length="314" mass="34420">MIGGHDTIVTLSALYGDMVWVGGFDAFLAVSIMALACGAVGPVVCIAGVIVGIGVVCAMQKLAGLSREPALRELTAMRRSQSRLAFTVNAVRAALLLSLIVLRWTMRLVPRGAYFAIWLYGWGESVVDLSIDLSYLALDVYRDIVFLHSLAVTFCQWAVVFYSTMARLCTFSTWTYMVLANALRAAADFLINVPANIRHSLLAATAFYGDLMYTHSGDVEDCQAAFDWWVADVKDALPECLVDAFEGLRRFDCAWLAWATRIVTCFFCQLLKTIVFMSLSCAPSNCAQLPSSGARNHVPWQPLLSRGSSRVLTG</sequence>
<dbReference type="EMBL" id="MU266672">
    <property type="protein sequence ID" value="KAH7919307.1"/>
    <property type="molecule type" value="Genomic_DNA"/>
</dbReference>
<reference evidence="1" key="1">
    <citation type="journal article" date="2021" name="New Phytol.">
        <title>Evolutionary innovations through gain and loss of genes in the ectomycorrhizal Boletales.</title>
        <authorList>
            <person name="Wu G."/>
            <person name="Miyauchi S."/>
            <person name="Morin E."/>
            <person name="Kuo A."/>
            <person name="Drula E."/>
            <person name="Varga T."/>
            <person name="Kohler A."/>
            <person name="Feng B."/>
            <person name="Cao Y."/>
            <person name="Lipzen A."/>
            <person name="Daum C."/>
            <person name="Hundley H."/>
            <person name="Pangilinan J."/>
            <person name="Johnson J."/>
            <person name="Barry K."/>
            <person name="LaButti K."/>
            <person name="Ng V."/>
            <person name="Ahrendt S."/>
            <person name="Min B."/>
            <person name="Choi I.G."/>
            <person name="Park H."/>
            <person name="Plett J.M."/>
            <person name="Magnuson J."/>
            <person name="Spatafora J.W."/>
            <person name="Nagy L.G."/>
            <person name="Henrissat B."/>
            <person name="Grigoriev I.V."/>
            <person name="Yang Z.L."/>
            <person name="Xu J."/>
            <person name="Martin F.M."/>
        </authorList>
    </citation>
    <scope>NUCLEOTIDE SEQUENCE</scope>
    <source>
        <strain evidence="1">KUC20120723A-06</strain>
    </source>
</reference>
<protein>
    <submittedName>
        <fullName evidence="1">Uncharacterized protein</fullName>
    </submittedName>
</protein>
<dbReference type="Proteomes" id="UP000790709">
    <property type="component" value="Unassembled WGS sequence"/>
</dbReference>
<gene>
    <name evidence="1" type="ORF">BV22DRAFT_1133917</name>
</gene>